<dbReference type="EMBL" id="CP000259">
    <property type="protein sequence ID" value="ABF31706.1"/>
    <property type="molecule type" value="Genomic_DNA"/>
</dbReference>
<dbReference type="GO" id="GO:0008700">
    <property type="term" value="F:(R,S)-4-hydroxy-2-oxoglutarate aldolase activity"/>
    <property type="evidence" value="ECO:0007669"/>
    <property type="project" value="UniProtKB-EC"/>
</dbReference>
<dbReference type="Proteomes" id="UP000002433">
    <property type="component" value="Chromosome"/>
</dbReference>
<evidence type="ECO:0000256" key="3">
    <source>
        <dbReference type="ARBA" id="ARBA00011233"/>
    </source>
</evidence>
<sequence>MSRGDDMGKIEILTKLKANRLVLVVRGESSEEALACSLASIEGGIKTIEVTYTNPFASEVIGQLAERFKEDPEVLIGAGTVLDDVTARQAILAGAQFIVGPNFNRAVALICHRYSIPYLPGCMTVNEVVTALESGVDMVKIFPGSTVGMSFIRAIKSPLPQVEVMVTGGVSSDNLKDWLAAGVDVLGIGGEFNQLASQKQYNLITKKAAHYIKSLRQ</sequence>
<dbReference type="NCBIfam" id="NF005119">
    <property type="entry name" value="PRK06552.1"/>
    <property type="match status" value="1"/>
</dbReference>
<keyword evidence="5" id="KW-0119">Carbohydrate metabolism</keyword>
<evidence type="ECO:0000256" key="1">
    <source>
        <dbReference type="ARBA" id="ARBA00004761"/>
    </source>
</evidence>
<proteinExistence type="inferred from homology"/>
<evidence type="ECO:0000313" key="6">
    <source>
        <dbReference type="EMBL" id="ABF31706.1"/>
    </source>
</evidence>
<protein>
    <submittedName>
        <fullName evidence="6">4-Hydroxy-2-oxoglutarate aldolase</fullName>
        <ecNumber evidence="6">4.1.2.14</ecNumber>
        <ecNumber evidence="6">4.1.3.16</ecNumber>
    </submittedName>
</protein>
<reference evidence="6 7" key="1">
    <citation type="journal article" date="2006" name="Proc. Natl. Acad. Sci. U.S.A.">
        <title>Molecular genetic anatomy of inter- and intraserotype variation in the human bacterial pathogen group A Streptococcus.</title>
        <authorList>
            <person name="Beres S.B."/>
            <person name="Richter E.W."/>
            <person name="Nagiec M.J."/>
            <person name="Sumby P."/>
            <person name="Porcella S.F."/>
            <person name="DeLeo F.R."/>
            <person name="Musser J.M."/>
        </authorList>
    </citation>
    <scope>NUCLEOTIDE SEQUENCE [LARGE SCALE GENOMIC DNA]</scope>
    <source>
        <strain evidence="6 7">MGAS9429</strain>
    </source>
</reference>
<dbReference type="InterPro" id="IPR013785">
    <property type="entry name" value="Aldolase_TIM"/>
</dbReference>
<comment type="similarity">
    <text evidence="2">Belongs to the KHG/KDPG aldolase family.</text>
</comment>
<dbReference type="AlphaFoldDB" id="Q1JMP3"/>
<dbReference type="SUPFAM" id="SSF51569">
    <property type="entry name" value="Aldolase"/>
    <property type="match status" value="1"/>
</dbReference>
<dbReference type="HOGENOM" id="CLU_077795_2_0_9"/>
<dbReference type="EC" id="4.1.3.16" evidence="6"/>
<evidence type="ECO:0000313" key="7">
    <source>
        <dbReference type="Proteomes" id="UP000002433"/>
    </source>
</evidence>
<dbReference type="NCBIfam" id="TIGR01182">
    <property type="entry name" value="eda"/>
    <property type="match status" value="1"/>
</dbReference>
<evidence type="ECO:0000256" key="4">
    <source>
        <dbReference type="ARBA" id="ARBA00023239"/>
    </source>
</evidence>
<evidence type="ECO:0000256" key="5">
    <source>
        <dbReference type="ARBA" id="ARBA00023277"/>
    </source>
</evidence>
<gene>
    <name evidence="6" type="primary">kgdA</name>
    <name evidence="6" type="ordered locus">MGAS9429_Spy0518</name>
</gene>
<dbReference type="Pfam" id="PF01081">
    <property type="entry name" value="Aldolase"/>
    <property type="match status" value="1"/>
</dbReference>
<dbReference type="InterPro" id="IPR000887">
    <property type="entry name" value="Aldlse_KDPG_KHG"/>
</dbReference>
<dbReference type="EC" id="4.1.2.14" evidence="6"/>
<dbReference type="KEGG" id="spk:MGAS9429_Spy0518"/>
<dbReference type="CDD" id="cd00452">
    <property type="entry name" value="KDPG_aldolase"/>
    <property type="match status" value="1"/>
</dbReference>
<evidence type="ECO:0000256" key="2">
    <source>
        <dbReference type="ARBA" id="ARBA00006906"/>
    </source>
</evidence>
<dbReference type="PANTHER" id="PTHR30246:SF1">
    <property type="entry name" value="2-DEHYDRO-3-DEOXY-6-PHOSPHOGALACTONATE ALDOLASE-RELATED"/>
    <property type="match status" value="1"/>
</dbReference>
<dbReference type="PANTHER" id="PTHR30246">
    <property type="entry name" value="2-KETO-3-DEOXY-6-PHOSPHOGLUCONATE ALDOLASE"/>
    <property type="match status" value="1"/>
</dbReference>
<keyword evidence="4 6" id="KW-0456">Lyase</keyword>
<name>Q1JMP3_STRPC</name>
<comment type="pathway">
    <text evidence="1">Carbohydrate acid metabolism.</text>
</comment>
<accession>Q1JMP3</accession>
<organism evidence="6 7">
    <name type="scientific">Streptococcus pyogenes serotype M12 (strain MGAS9429)</name>
    <dbReference type="NCBI Taxonomy" id="370551"/>
    <lineage>
        <taxon>Bacteria</taxon>
        <taxon>Bacillati</taxon>
        <taxon>Bacillota</taxon>
        <taxon>Bacilli</taxon>
        <taxon>Lactobacillales</taxon>
        <taxon>Streptococcaceae</taxon>
        <taxon>Streptococcus</taxon>
    </lineage>
</organism>
<dbReference type="GO" id="GO:0008675">
    <property type="term" value="F:2-dehydro-3-deoxy-phosphogluconate aldolase activity"/>
    <property type="evidence" value="ECO:0007669"/>
    <property type="project" value="UniProtKB-EC"/>
</dbReference>
<dbReference type="Gene3D" id="3.20.20.70">
    <property type="entry name" value="Aldolase class I"/>
    <property type="match status" value="1"/>
</dbReference>
<comment type="subunit">
    <text evidence="3">Homotrimer.</text>
</comment>